<dbReference type="GO" id="GO:0005576">
    <property type="term" value="C:extracellular region"/>
    <property type="evidence" value="ECO:0007669"/>
    <property type="project" value="UniProtKB-SubCell"/>
</dbReference>
<keyword evidence="4 13" id="KW-0165">Cleavage on pair of basic residues</keyword>
<feature type="binding site" evidence="12">
    <location>
        <position position="325"/>
    </location>
    <ligand>
        <name>Zn(2+)</name>
        <dbReference type="ChEBI" id="CHEBI:29105"/>
        <note>catalytic</note>
    </ligand>
</feature>
<dbReference type="EMBL" id="QGMG01001218">
    <property type="protein sequence ID" value="TVY50256.1"/>
    <property type="molecule type" value="Genomic_DNA"/>
</dbReference>
<keyword evidence="9 13" id="KW-0482">Metalloprotease</keyword>
<dbReference type="GO" id="GO:0004222">
    <property type="term" value="F:metalloendopeptidase activity"/>
    <property type="evidence" value="ECO:0007669"/>
    <property type="project" value="InterPro"/>
</dbReference>
<evidence type="ECO:0000256" key="4">
    <source>
        <dbReference type="ARBA" id="ARBA00022685"/>
    </source>
</evidence>
<keyword evidence="8 12" id="KW-0862">Zinc</keyword>
<evidence type="ECO:0000256" key="12">
    <source>
        <dbReference type="PIRSR" id="PIRSR601384-2"/>
    </source>
</evidence>
<evidence type="ECO:0000256" key="7">
    <source>
        <dbReference type="ARBA" id="ARBA00022801"/>
    </source>
</evidence>
<comment type="subcellular location">
    <subcellularLocation>
        <location evidence="13">Secreted</location>
    </subcellularLocation>
</comment>
<name>A0A7D8YP43_9HELO</name>
<dbReference type="AlphaFoldDB" id="A0A7D8YP43"/>
<dbReference type="Pfam" id="PF02102">
    <property type="entry name" value="Peptidase_M35"/>
    <property type="match status" value="1"/>
</dbReference>
<dbReference type="PANTHER" id="PTHR37016">
    <property type="match status" value="1"/>
</dbReference>
<evidence type="ECO:0000256" key="11">
    <source>
        <dbReference type="PIRSR" id="PIRSR601384-1"/>
    </source>
</evidence>
<comment type="cofactor">
    <cofactor evidence="12 13">
        <name>Zn(2+)</name>
        <dbReference type="ChEBI" id="CHEBI:29105"/>
    </cofactor>
    <text evidence="12 13">Binds 1 zinc ion per subunit.</text>
</comment>
<reference evidence="14 15" key="1">
    <citation type="submission" date="2018-05" db="EMBL/GenBank/DDBJ databases">
        <title>Whole genome sequencing for identification of molecular markers to develop diagnostic detection tools for the regulated plant pathogen Lachnellula willkommii.</title>
        <authorList>
            <person name="Giroux E."/>
            <person name="Bilodeau G."/>
        </authorList>
    </citation>
    <scope>NUCLEOTIDE SEQUENCE [LARGE SCALE GENOMIC DNA]</scope>
    <source>
        <strain evidence="14 15">CBS 625.97</strain>
    </source>
</reference>
<comment type="similarity">
    <text evidence="2 13">Belongs to the peptidase M35 family.</text>
</comment>
<feature type="binding site" evidence="12">
    <location>
        <position position="310"/>
    </location>
    <ligand>
        <name>Zn(2+)</name>
        <dbReference type="ChEBI" id="CHEBI:29105"/>
        <note>catalytic</note>
    </ligand>
</feature>
<dbReference type="Gene3D" id="2.60.40.2970">
    <property type="match status" value="1"/>
</dbReference>
<evidence type="ECO:0000256" key="13">
    <source>
        <dbReference type="RuleBase" id="RU361126"/>
    </source>
</evidence>
<gene>
    <name evidence="14" type="ORF">LCER1_G007265</name>
</gene>
<evidence type="ECO:0000256" key="1">
    <source>
        <dbReference type="ARBA" id="ARBA00001187"/>
    </source>
</evidence>
<evidence type="ECO:0000256" key="6">
    <source>
        <dbReference type="ARBA" id="ARBA00022729"/>
    </source>
</evidence>
<evidence type="ECO:0000256" key="9">
    <source>
        <dbReference type="ARBA" id="ARBA00023049"/>
    </source>
</evidence>
<keyword evidence="10" id="KW-0865">Zymogen</keyword>
<comment type="caution">
    <text evidence="14">The sequence shown here is derived from an EMBL/GenBank/DDBJ whole genome shotgun (WGS) entry which is preliminary data.</text>
</comment>
<dbReference type="GO" id="GO:0006508">
    <property type="term" value="P:proteolysis"/>
    <property type="evidence" value="ECO:0007669"/>
    <property type="project" value="UniProtKB-KW"/>
</dbReference>
<proteinExistence type="inferred from homology"/>
<dbReference type="CDD" id="cd11008">
    <property type="entry name" value="M35_deuterolysin_like"/>
    <property type="match status" value="1"/>
</dbReference>
<keyword evidence="5 12" id="KW-0479">Metal-binding</keyword>
<accession>A0A7D8YP43</accession>
<organism evidence="14 15">
    <name type="scientific">Lachnellula cervina</name>
    <dbReference type="NCBI Taxonomy" id="1316786"/>
    <lineage>
        <taxon>Eukaryota</taxon>
        <taxon>Fungi</taxon>
        <taxon>Dikarya</taxon>
        <taxon>Ascomycota</taxon>
        <taxon>Pezizomycotina</taxon>
        <taxon>Leotiomycetes</taxon>
        <taxon>Helotiales</taxon>
        <taxon>Lachnaceae</taxon>
        <taxon>Lachnellula</taxon>
    </lineage>
</organism>
<feature type="active site" evidence="11">
    <location>
        <position position="311"/>
    </location>
</feature>
<protein>
    <recommendedName>
        <fullName evidence="13">Neutral protease 2</fullName>
        <ecNumber evidence="13">3.4.24.39</ecNumber>
    </recommendedName>
    <alternativeName>
        <fullName evidence="13">Deuterolysin</fullName>
    </alternativeName>
</protein>
<evidence type="ECO:0000256" key="2">
    <source>
        <dbReference type="ARBA" id="ARBA00010279"/>
    </source>
</evidence>
<sequence>MYFAQVSLILASVANAAFLQNGKRDTGLEVTLTAAKGSAADVVATVKNVGTENLNLLTLGTFLDAAPVQKLAVVDEANARVAFTGVHRSIHYSKNLSDDYFKHVAAGKSFSTTINAAAVHDFKSGTYSFSAEGAIPFAIGDSKELTDNVVTYKTNLLTMAVDGEAAKLRIKAIPERSLTERTVLESGCTTSNKAATTAALSACASLARAASTAATSGSSSKFSEYFKTTSSSVRSTVAARLSAVATQCGSTTPGATKYYCTDVYGYCGSNVLAYTIESTSEVVNCPLYYSALPLVSSTCHAQDRATTSLHEMTHALATYSPGTHDNAYGYSASIALSSASAVLNADTYALYANAIHVGC</sequence>
<dbReference type="SUPFAM" id="SSF55486">
    <property type="entry name" value="Metalloproteases ('zincins'), catalytic domain"/>
    <property type="match status" value="1"/>
</dbReference>
<keyword evidence="13" id="KW-0964">Secreted</keyword>
<dbReference type="InterPro" id="IPR024079">
    <property type="entry name" value="MetalloPept_cat_dom_sf"/>
</dbReference>
<keyword evidence="15" id="KW-1185">Reference proteome</keyword>
<dbReference type="InterPro" id="IPR050414">
    <property type="entry name" value="Fungal_M35_metalloproteases"/>
</dbReference>
<dbReference type="Gene3D" id="3.40.390.10">
    <property type="entry name" value="Collagenase (Catalytic Domain)"/>
    <property type="match status" value="1"/>
</dbReference>
<dbReference type="Proteomes" id="UP000481288">
    <property type="component" value="Unassembled WGS sequence"/>
</dbReference>
<keyword evidence="3 13" id="KW-0645">Protease</keyword>
<evidence type="ECO:0000256" key="3">
    <source>
        <dbReference type="ARBA" id="ARBA00022670"/>
    </source>
</evidence>
<dbReference type="EC" id="3.4.24.39" evidence="13"/>
<evidence type="ECO:0000313" key="14">
    <source>
        <dbReference type="EMBL" id="TVY50256.1"/>
    </source>
</evidence>
<comment type="function">
    <text evidence="13">Secreted metalloproteinase that allows assimilation of proteinaceous substrates. Shows high activities on basic nuclear substrates such as histone and protamine.</text>
</comment>
<keyword evidence="7 13" id="KW-0378">Hydrolase</keyword>
<feature type="signal peptide" evidence="13">
    <location>
        <begin position="1"/>
        <end position="16"/>
    </location>
</feature>
<evidence type="ECO:0000313" key="15">
    <source>
        <dbReference type="Proteomes" id="UP000481288"/>
    </source>
</evidence>
<feature type="chain" id="PRO_5029038851" description="Neutral protease 2" evidence="13">
    <location>
        <begin position="17"/>
        <end position="359"/>
    </location>
</feature>
<comment type="catalytic activity">
    <reaction evidence="1 13">
        <text>Preferential cleavage of bonds with hydrophobic residues in P1'. Also 3-Asn-|-Gln-4 and 8-Gly-|-Ser-9 bonds in insulin B chain.</text>
        <dbReference type="EC" id="3.4.24.39"/>
    </reaction>
</comment>
<dbReference type="OrthoDB" id="412874at2759"/>
<dbReference type="GO" id="GO:0046872">
    <property type="term" value="F:metal ion binding"/>
    <property type="evidence" value="ECO:0007669"/>
    <property type="project" value="UniProtKB-KW"/>
</dbReference>
<evidence type="ECO:0000256" key="5">
    <source>
        <dbReference type="ARBA" id="ARBA00022723"/>
    </source>
</evidence>
<evidence type="ECO:0000256" key="8">
    <source>
        <dbReference type="ARBA" id="ARBA00022833"/>
    </source>
</evidence>
<feature type="binding site" evidence="12">
    <location>
        <position position="314"/>
    </location>
    <ligand>
        <name>Zn(2+)</name>
        <dbReference type="ChEBI" id="CHEBI:29105"/>
        <note>catalytic</note>
    </ligand>
</feature>
<keyword evidence="6 13" id="KW-0732">Signal</keyword>
<dbReference type="PANTHER" id="PTHR37016:SF3">
    <property type="entry name" value="NEUTRAL PROTEASE 2-RELATED"/>
    <property type="match status" value="1"/>
</dbReference>
<dbReference type="PRINTS" id="PR00768">
    <property type="entry name" value="DEUTEROLYSIN"/>
</dbReference>
<evidence type="ECO:0000256" key="10">
    <source>
        <dbReference type="ARBA" id="ARBA00023145"/>
    </source>
</evidence>
<dbReference type="InterPro" id="IPR001384">
    <property type="entry name" value="Peptidase_M35"/>
</dbReference>